<dbReference type="EMBL" id="BLWD01000004">
    <property type="protein sequence ID" value="GFN10074.1"/>
    <property type="molecule type" value="Genomic_DNA"/>
</dbReference>
<feature type="region of interest" description="Disordered" evidence="1">
    <location>
        <begin position="22"/>
        <end position="48"/>
    </location>
</feature>
<dbReference type="InterPro" id="IPR036513">
    <property type="entry name" value="STAS_dom_sf"/>
</dbReference>
<protein>
    <submittedName>
        <fullName evidence="2">Uncharacterized protein</fullName>
    </submittedName>
</protein>
<organism evidence="2 3">
    <name type="scientific">Streptomyces microflavus</name>
    <name type="common">Streptomyces lipmanii</name>
    <dbReference type="NCBI Taxonomy" id="1919"/>
    <lineage>
        <taxon>Bacteria</taxon>
        <taxon>Bacillati</taxon>
        <taxon>Actinomycetota</taxon>
        <taxon>Actinomycetes</taxon>
        <taxon>Kitasatosporales</taxon>
        <taxon>Streptomycetaceae</taxon>
        <taxon>Streptomyces</taxon>
    </lineage>
</organism>
<proteinExistence type="predicted"/>
<name>A0A7J0D7C2_STRMI</name>
<dbReference type="Proteomes" id="UP000498740">
    <property type="component" value="Unassembled WGS sequence"/>
</dbReference>
<sequence length="98" mass="10545">MTAPLRREQLLHAVAAQPAFAGDPPVRTLRGAPPIRPANPPLPEEHARRRGGHGILATHQRTDLRIVAASPTVTRLFDVIGAVTFLHIHPTVEAAHAP</sequence>
<dbReference type="AlphaFoldDB" id="A0A7J0D7C2"/>
<evidence type="ECO:0000256" key="1">
    <source>
        <dbReference type="SAM" id="MobiDB-lite"/>
    </source>
</evidence>
<accession>A0A7J0D7C2</accession>
<evidence type="ECO:0000313" key="2">
    <source>
        <dbReference type="EMBL" id="GFN10074.1"/>
    </source>
</evidence>
<evidence type="ECO:0000313" key="3">
    <source>
        <dbReference type="Proteomes" id="UP000498740"/>
    </source>
</evidence>
<reference evidence="2 3" key="1">
    <citation type="submission" date="2020-05" db="EMBL/GenBank/DDBJ databases">
        <title>Whole genome shotgun sequence of Streptomyces microflavus NBRC 13062.</title>
        <authorList>
            <person name="Komaki H."/>
            <person name="Tamura T."/>
        </authorList>
    </citation>
    <scope>NUCLEOTIDE SEQUENCE [LARGE SCALE GENOMIC DNA]</scope>
    <source>
        <strain evidence="2 3">NBRC 13062</strain>
    </source>
</reference>
<comment type="caution">
    <text evidence="2">The sequence shown here is derived from an EMBL/GenBank/DDBJ whole genome shotgun (WGS) entry which is preliminary data.</text>
</comment>
<gene>
    <name evidence="2" type="ORF">Smic_86300</name>
</gene>
<dbReference type="Gene3D" id="3.30.750.24">
    <property type="entry name" value="STAS domain"/>
    <property type="match status" value="1"/>
</dbReference>